<evidence type="ECO:0000259" key="3">
    <source>
        <dbReference type="SMART" id="SM00824"/>
    </source>
</evidence>
<dbReference type="InterPro" id="IPR001031">
    <property type="entry name" value="Thioesterase"/>
</dbReference>
<organism evidence="4 5">
    <name type="scientific">Streptomyces qaidamensis</name>
    <dbReference type="NCBI Taxonomy" id="1783515"/>
    <lineage>
        <taxon>Bacteria</taxon>
        <taxon>Bacillati</taxon>
        <taxon>Actinomycetota</taxon>
        <taxon>Actinomycetes</taxon>
        <taxon>Kitasatosporales</taxon>
        <taxon>Streptomycetaceae</taxon>
        <taxon>Streptomyces</taxon>
        <taxon>Streptomyces aurantiacus group</taxon>
    </lineage>
</organism>
<dbReference type="GO" id="GO:0008610">
    <property type="term" value="P:lipid biosynthetic process"/>
    <property type="evidence" value="ECO:0007669"/>
    <property type="project" value="TreeGrafter"/>
</dbReference>
<proteinExistence type="inferred from homology"/>
<evidence type="ECO:0000313" key="5">
    <source>
        <dbReference type="Proteomes" id="UP000076096"/>
    </source>
</evidence>
<dbReference type="Pfam" id="PF00975">
    <property type="entry name" value="Thioesterase"/>
    <property type="match status" value="1"/>
</dbReference>
<dbReference type="InterPro" id="IPR020802">
    <property type="entry name" value="TesA-like"/>
</dbReference>
<dbReference type="SUPFAM" id="SSF53474">
    <property type="entry name" value="alpha/beta-Hydrolases"/>
    <property type="match status" value="1"/>
</dbReference>
<keyword evidence="5" id="KW-1185">Reference proteome</keyword>
<dbReference type="STRING" id="1783515.A4E84_30310"/>
<dbReference type="Gene3D" id="3.40.50.1820">
    <property type="entry name" value="alpha/beta hydrolase"/>
    <property type="match status" value="1"/>
</dbReference>
<evidence type="ECO:0000256" key="2">
    <source>
        <dbReference type="ARBA" id="ARBA00022801"/>
    </source>
</evidence>
<dbReference type="GO" id="GO:0016787">
    <property type="term" value="F:hydrolase activity"/>
    <property type="evidence" value="ECO:0007669"/>
    <property type="project" value="UniProtKB-KW"/>
</dbReference>
<dbReference type="InterPro" id="IPR029058">
    <property type="entry name" value="AB_hydrolase_fold"/>
</dbReference>
<sequence length="267" mass="28625">MDGQWFRRFGDPEPDALKLICFPHAGGAASAYQPLSRRLRPHVEVLAVQYPGRQDRRLETPVTDIGELAAVIAGKLTDGETAAPFAFFGHSMGALVAYETARLLEERGDRAPGRLFLSARGAPGPRPGPHDVLPDDEAILAAVRRLGGTGVALFDDPELVAMVLPALRADYAALAAYSWTPREPLHTPVTVLCGDADPVVSVEEAAGWRAFTRAESEVRVFPGGHFYGDQRLDDVAEVVLRGVRSVSAARAGNGACHDRTPVSDVRG</sequence>
<accession>A0A143C8X9</accession>
<name>A0A143C8X9_9ACTN</name>
<dbReference type="Proteomes" id="UP000076096">
    <property type="component" value="Chromosome"/>
</dbReference>
<feature type="domain" description="Thioesterase TesA-like" evidence="3">
    <location>
        <begin position="20"/>
        <end position="239"/>
    </location>
</feature>
<reference evidence="5" key="1">
    <citation type="submission" date="2016-04" db="EMBL/GenBank/DDBJ databases">
        <authorList>
            <person name="Zhang B."/>
        </authorList>
    </citation>
    <scope>NUCLEOTIDE SEQUENCE [LARGE SCALE GENOMIC DNA]</scope>
    <source>
        <strain evidence="5">S10</strain>
    </source>
</reference>
<dbReference type="SMART" id="SM00824">
    <property type="entry name" value="PKS_TE"/>
    <property type="match status" value="1"/>
</dbReference>
<dbReference type="EMBL" id="CP015098">
    <property type="protein sequence ID" value="AMW13415.1"/>
    <property type="molecule type" value="Genomic_DNA"/>
</dbReference>
<dbReference type="KEGG" id="stsi:A4E84_30310"/>
<comment type="similarity">
    <text evidence="1">Belongs to the thioesterase family.</text>
</comment>
<protein>
    <submittedName>
        <fullName evidence="4">Oleoyl-ACP hydrolase</fullName>
    </submittedName>
</protein>
<evidence type="ECO:0000256" key="1">
    <source>
        <dbReference type="ARBA" id="ARBA00007169"/>
    </source>
</evidence>
<dbReference type="InterPro" id="IPR012223">
    <property type="entry name" value="TEII"/>
</dbReference>
<dbReference type="AlphaFoldDB" id="A0A143C8X9"/>
<evidence type="ECO:0000313" key="4">
    <source>
        <dbReference type="EMBL" id="AMW13415.1"/>
    </source>
</evidence>
<dbReference type="PANTHER" id="PTHR11487:SF0">
    <property type="entry name" value="S-ACYL FATTY ACID SYNTHASE THIOESTERASE, MEDIUM CHAIN"/>
    <property type="match status" value="1"/>
</dbReference>
<dbReference type="RefSeq" id="WP_062929578.1">
    <property type="nucleotide sequence ID" value="NZ_CP015098.1"/>
</dbReference>
<keyword evidence="2 4" id="KW-0378">Hydrolase</keyword>
<dbReference type="PANTHER" id="PTHR11487">
    <property type="entry name" value="THIOESTERASE"/>
    <property type="match status" value="1"/>
</dbReference>
<gene>
    <name evidence="4" type="ORF">A4E84_30310</name>
</gene>